<comment type="caution">
    <text evidence="1">The sequence shown here is derived from an EMBL/GenBank/DDBJ whole genome shotgun (WGS) entry which is preliminary data.</text>
</comment>
<reference evidence="1 2" key="1">
    <citation type="journal article" date="2021" name="Elife">
        <title>Chloroplast acquisition without the gene transfer in kleptoplastic sea slugs, Plakobranchus ocellatus.</title>
        <authorList>
            <person name="Maeda T."/>
            <person name="Takahashi S."/>
            <person name="Yoshida T."/>
            <person name="Shimamura S."/>
            <person name="Takaki Y."/>
            <person name="Nagai Y."/>
            <person name="Toyoda A."/>
            <person name="Suzuki Y."/>
            <person name="Arimoto A."/>
            <person name="Ishii H."/>
            <person name="Satoh N."/>
            <person name="Nishiyama T."/>
            <person name="Hasebe M."/>
            <person name="Maruyama T."/>
            <person name="Minagawa J."/>
            <person name="Obokata J."/>
            <person name="Shigenobu S."/>
        </authorList>
    </citation>
    <scope>NUCLEOTIDE SEQUENCE [LARGE SCALE GENOMIC DNA]</scope>
</reference>
<evidence type="ECO:0000313" key="1">
    <source>
        <dbReference type="EMBL" id="GFS14453.1"/>
    </source>
</evidence>
<organism evidence="1 2">
    <name type="scientific">Elysia marginata</name>
    <dbReference type="NCBI Taxonomy" id="1093978"/>
    <lineage>
        <taxon>Eukaryota</taxon>
        <taxon>Metazoa</taxon>
        <taxon>Spiralia</taxon>
        <taxon>Lophotrochozoa</taxon>
        <taxon>Mollusca</taxon>
        <taxon>Gastropoda</taxon>
        <taxon>Heterobranchia</taxon>
        <taxon>Euthyneura</taxon>
        <taxon>Panpulmonata</taxon>
        <taxon>Sacoglossa</taxon>
        <taxon>Placobranchoidea</taxon>
        <taxon>Plakobranchidae</taxon>
        <taxon>Elysia</taxon>
    </lineage>
</organism>
<evidence type="ECO:0000313" key="2">
    <source>
        <dbReference type="Proteomes" id="UP000762676"/>
    </source>
</evidence>
<dbReference type="Proteomes" id="UP000762676">
    <property type="component" value="Unassembled WGS sequence"/>
</dbReference>
<dbReference type="EMBL" id="BMAT01009835">
    <property type="protein sequence ID" value="GFS14453.1"/>
    <property type="molecule type" value="Genomic_DNA"/>
</dbReference>
<protein>
    <submittedName>
        <fullName evidence="1">Uncharacterized protein</fullName>
    </submittedName>
</protein>
<name>A0AAV4IYE2_9GAST</name>
<gene>
    <name evidence="1" type="ORF">ElyMa_004907500</name>
</gene>
<accession>A0AAV4IYE2</accession>
<keyword evidence="2" id="KW-1185">Reference proteome</keyword>
<proteinExistence type="predicted"/>
<sequence length="74" mass="8571">MLYVSHPFSKAPALARTYIQNGRRPHPKGHLWQAHKRFAVGRRDRLDDVPCAISDAYKRDVLMRQTTRSRASNP</sequence>
<dbReference type="AlphaFoldDB" id="A0AAV4IYE2"/>